<dbReference type="Proteomes" id="UP000192582">
    <property type="component" value="Unassembled WGS sequence"/>
</dbReference>
<protein>
    <submittedName>
        <fullName evidence="1">Uncharacterized protein</fullName>
    </submittedName>
</protein>
<reference evidence="1 2" key="1">
    <citation type="submission" date="2017-04" db="EMBL/GenBank/DDBJ databases">
        <authorList>
            <person name="Afonso C.L."/>
            <person name="Miller P.J."/>
            <person name="Scott M.A."/>
            <person name="Spackman E."/>
            <person name="Goraichik I."/>
            <person name="Dimitrov K.M."/>
            <person name="Suarez D.L."/>
            <person name="Swayne D.E."/>
        </authorList>
    </citation>
    <scope>NUCLEOTIDE SEQUENCE [LARGE SCALE GENOMIC DNA]</scope>
    <source>
        <strain evidence="1 2">KR-140</strain>
    </source>
</reference>
<proteinExistence type="predicted"/>
<dbReference type="AlphaFoldDB" id="A0A1W1UP91"/>
<evidence type="ECO:0000313" key="1">
    <source>
        <dbReference type="EMBL" id="SMB82897.1"/>
    </source>
</evidence>
<organism evidence="1 2">
    <name type="scientific">Deinococcus hopiensis KR-140</name>
    <dbReference type="NCBI Taxonomy" id="695939"/>
    <lineage>
        <taxon>Bacteria</taxon>
        <taxon>Thermotogati</taxon>
        <taxon>Deinococcota</taxon>
        <taxon>Deinococci</taxon>
        <taxon>Deinococcales</taxon>
        <taxon>Deinococcaceae</taxon>
        <taxon>Deinococcus</taxon>
    </lineage>
</organism>
<dbReference type="EMBL" id="FWWU01000006">
    <property type="protein sequence ID" value="SMB82897.1"/>
    <property type="molecule type" value="Genomic_DNA"/>
</dbReference>
<sequence>MTSIHSGEGTTGRAEQNPVGPWRLPVALALCTLPTSLAAPPPGLRGATLCVSPMLTVSVTAESGIAVKLTGLDAQIYAQVKTLLRAGGVKYREQEVCRSNADLNVSLRLRSIRGSPTVETQVSAYVEDEADWESTSWLGGQRRWSAVNYGEVNPAEAEVRSGLLKHTSTSLKQLVNDWKAANR</sequence>
<evidence type="ECO:0000313" key="2">
    <source>
        <dbReference type="Proteomes" id="UP000192582"/>
    </source>
</evidence>
<dbReference type="RefSeq" id="WP_139806570.1">
    <property type="nucleotide sequence ID" value="NZ_FWWU01000006.1"/>
</dbReference>
<keyword evidence="2" id="KW-1185">Reference proteome</keyword>
<dbReference type="OrthoDB" id="70038at2"/>
<gene>
    <name evidence="1" type="ORF">SAMN00790413_04182</name>
</gene>
<accession>A0A1W1UP91</accession>
<name>A0A1W1UP91_9DEIO</name>